<evidence type="ECO:0000256" key="1">
    <source>
        <dbReference type="ARBA" id="ARBA00001910"/>
    </source>
</evidence>
<evidence type="ECO:0000256" key="10">
    <source>
        <dbReference type="ARBA" id="ARBA00022825"/>
    </source>
</evidence>
<dbReference type="OrthoDB" id="409122at2759"/>
<dbReference type="Proteomes" id="UP000799436">
    <property type="component" value="Unassembled WGS sequence"/>
</dbReference>
<keyword evidence="19" id="KW-1185">Reference proteome</keyword>
<keyword evidence="6 15" id="KW-0645">Protease</keyword>
<dbReference type="SUPFAM" id="SSF54897">
    <property type="entry name" value="Protease propeptides/inhibitors"/>
    <property type="match status" value="1"/>
</dbReference>
<comment type="catalytic activity">
    <reaction evidence="1">
        <text>Release of an N-terminal tripeptide from a polypeptide.</text>
        <dbReference type="EC" id="3.4.14.10"/>
    </reaction>
</comment>
<dbReference type="PANTHER" id="PTHR14218">
    <property type="entry name" value="PROTEASE S8 TRIPEPTIDYL PEPTIDASE I CLN2"/>
    <property type="match status" value="1"/>
</dbReference>
<dbReference type="FunFam" id="3.40.50.200:FF:000015">
    <property type="entry name" value="Tripeptidyl peptidase A"/>
    <property type="match status" value="1"/>
</dbReference>
<dbReference type="PROSITE" id="PS51695">
    <property type="entry name" value="SEDOLISIN"/>
    <property type="match status" value="1"/>
</dbReference>
<evidence type="ECO:0000313" key="19">
    <source>
        <dbReference type="Proteomes" id="UP000799436"/>
    </source>
</evidence>
<keyword evidence="5" id="KW-0964">Secreted</keyword>
<feature type="signal peptide" evidence="16">
    <location>
        <begin position="1"/>
        <end position="17"/>
    </location>
</feature>
<gene>
    <name evidence="18" type="ORF">EJ03DRAFT_373537</name>
</gene>
<evidence type="ECO:0000256" key="3">
    <source>
        <dbReference type="ARBA" id="ARBA00004239"/>
    </source>
</evidence>
<dbReference type="InterPro" id="IPR036852">
    <property type="entry name" value="Peptidase_S8/S53_dom_sf"/>
</dbReference>
<dbReference type="GO" id="GO:0046872">
    <property type="term" value="F:metal ion binding"/>
    <property type="evidence" value="ECO:0007669"/>
    <property type="project" value="UniProtKB-UniRule"/>
</dbReference>
<dbReference type="InterPro" id="IPR030400">
    <property type="entry name" value="Sedolisin_dom"/>
</dbReference>
<dbReference type="SMART" id="SM00944">
    <property type="entry name" value="Pro-kuma_activ"/>
    <property type="match status" value="1"/>
</dbReference>
<feature type="binding site" evidence="15">
    <location>
        <position position="592"/>
    </location>
    <ligand>
        <name>Ca(2+)</name>
        <dbReference type="ChEBI" id="CHEBI:29108"/>
    </ligand>
</feature>
<comment type="subcellular location">
    <subcellularLocation>
        <location evidence="3">Secreted</location>
        <location evidence="3">Extracellular space</location>
    </subcellularLocation>
</comment>
<keyword evidence="10 15" id="KW-0720">Serine protease</keyword>
<feature type="chain" id="PRO_5026134360" description="tripeptidyl-peptidase II" evidence="16">
    <location>
        <begin position="18"/>
        <end position="620"/>
    </location>
</feature>
<name>A0A6G1LET2_9PEZI</name>
<keyword evidence="12" id="KW-0843">Virulence</keyword>
<dbReference type="PANTHER" id="PTHR14218:SF34">
    <property type="entry name" value="TRIPEPTIDYL-PEPTIDASE SED4"/>
    <property type="match status" value="1"/>
</dbReference>
<feature type="binding site" evidence="15">
    <location>
        <position position="557"/>
    </location>
    <ligand>
        <name>Ca(2+)</name>
        <dbReference type="ChEBI" id="CHEBI:29108"/>
    </ligand>
</feature>
<dbReference type="InterPro" id="IPR000209">
    <property type="entry name" value="Peptidase_S8/S53_dom"/>
</dbReference>
<evidence type="ECO:0000256" key="8">
    <source>
        <dbReference type="ARBA" id="ARBA00022729"/>
    </source>
</evidence>
<evidence type="ECO:0000259" key="17">
    <source>
        <dbReference type="PROSITE" id="PS51695"/>
    </source>
</evidence>
<feature type="active site" description="Charge relay system" evidence="15">
    <location>
        <position position="292"/>
    </location>
</feature>
<dbReference type="CDD" id="cd04056">
    <property type="entry name" value="Peptidases_S53"/>
    <property type="match status" value="1"/>
</dbReference>
<dbReference type="InterPro" id="IPR015366">
    <property type="entry name" value="S53_propep"/>
</dbReference>
<accession>A0A6G1LET2</accession>
<organism evidence="18 19">
    <name type="scientific">Teratosphaeria nubilosa</name>
    <dbReference type="NCBI Taxonomy" id="161662"/>
    <lineage>
        <taxon>Eukaryota</taxon>
        <taxon>Fungi</taxon>
        <taxon>Dikarya</taxon>
        <taxon>Ascomycota</taxon>
        <taxon>Pezizomycotina</taxon>
        <taxon>Dothideomycetes</taxon>
        <taxon>Dothideomycetidae</taxon>
        <taxon>Mycosphaerellales</taxon>
        <taxon>Teratosphaeriaceae</taxon>
        <taxon>Teratosphaeria</taxon>
    </lineage>
</organism>
<evidence type="ECO:0000256" key="11">
    <source>
        <dbReference type="ARBA" id="ARBA00022837"/>
    </source>
</evidence>
<keyword evidence="11 15" id="KW-0106">Calcium</keyword>
<evidence type="ECO:0000256" key="15">
    <source>
        <dbReference type="PROSITE-ProRule" id="PRU01032"/>
    </source>
</evidence>
<feature type="binding site" evidence="15">
    <location>
        <position position="556"/>
    </location>
    <ligand>
        <name>Ca(2+)</name>
        <dbReference type="ChEBI" id="CHEBI:29108"/>
    </ligand>
</feature>
<evidence type="ECO:0000256" key="14">
    <source>
        <dbReference type="ARBA" id="ARBA00023180"/>
    </source>
</evidence>
<keyword evidence="14" id="KW-0325">Glycoprotein</keyword>
<keyword evidence="8 16" id="KW-0732">Signal</keyword>
<reference evidence="18" key="1">
    <citation type="journal article" date="2020" name="Stud. Mycol.">
        <title>101 Dothideomycetes genomes: a test case for predicting lifestyles and emergence of pathogens.</title>
        <authorList>
            <person name="Haridas S."/>
            <person name="Albert R."/>
            <person name="Binder M."/>
            <person name="Bloem J."/>
            <person name="Labutti K."/>
            <person name="Salamov A."/>
            <person name="Andreopoulos B."/>
            <person name="Baker S."/>
            <person name="Barry K."/>
            <person name="Bills G."/>
            <person name="Bluhm B."/>
            <person name="Cannon C."/>
            <person name="Castanera R."/>
            <person name="Culley D."/>
            <person name="Daum C."/>
            <person name="Ezra D."/>
            <person name="Gonzalez J."/>
            <person name="Henrissat B."/>
            <person name="Kuo A."/>
            <person name="Liang C."/>
            <person name="Lipzen A."/>
            <person name="Lutzoni F."/>
            <person name="Magnuson J."/>
            <person name="Mondo S."/>
            <person name="Nolan M."/>
            <person name="Ohm R."/>
            <person name="Pangilinan J."/>
            <person name="Park H.-J."/>
            <person name="Ramirez L."/>
            <person name="Alfaro M."/>
            <person name="Sun H."/>
            <person name="Tritt A."/>
            <person name="Yoshinaga Y."/>
            <person name="Zwiers L.-H."/>
            <person name="Turgeon B."/>
            <person name="Goodwin S."/>
            <person name="Spatafora J."/>
            <person name="Crous P."/>
            <person name="Grigoriev I."/>
        </authorList>
    </citation>
    <scope>NUCLEOTIDE SEQUENCE</scope>
    <source>
        <strain evidence="18">CBS 116005</strain>
    </source>
</reference>
<comment type="cofactor">
    <cofactor evidence="15">
        <name>Ca(2+)</name>
        <dbReference type="ChEBI" id="CHEBI:29108"/>
    </cofactor>
    <text evidence="15">Binds 1 Ca(2+) ion per subunit.</text>
</comment>
<feature type="active site" description="Charge relay system" evidence="15">
    <location>
        <position position="511"/>
    </location>
</feature>
<dbReference type="GO" id="GO:0006508">
    <property type="term" value="P:proteolysis"/>
    <property type="evidence" value="ECO:0007669"/>
    <property type="project" value="UniProtKB-KW"/>
</dbReference>
<dbReference type="Pfam" id="PF09286">
    <property type="entry name" value="Pro-kuma_activ"/>
    <property type="match status" value="1"/>
</dbReference>
<protein>
    <recommendedName>
        <fullName evidence="4">tripeptidyl-peptidase II</fullName>
        <ecNumber evidence="4">3.4.14.10</ecNumber>
    </recommendedName>
</protein>
<dbReference type="InterPro" id="IPR050819">
    <property type="entry name" value="Tripeptidyl-peptidase_I"/>
</dbReference>
<evidence type="ECO:0000256" key="12">
    <source>
        <dbReference type="ARBA" id="ARBA00023026"/>
    </source>
</evidence>
<evidence type="ECO:0000256" key="9">
    <source>
        <dbReference type="ARBA" id="ARBA00022801"/>
    </source>
</evidence>
<feature type="active site" description="Charge relay system" evidence="15">
    <location>
        <position position="288"/>
    </location>
</feature>
<dbReference type="Pfam" id="PF00082">
    <property type="entry name" value="Peptidase_S8"/>
    <property type="match status" value="1"/>
</dbReference>
<proteinExistence type="predicted"/>
<dbReference type="EMBL" id="ML995824">
    <property type="protein sequence ID" value="KAF2770674.1"/>
    <property type="molecule type" value="Genomic_DNA"/>
</dbReference>
<dbReference type="CDD" id="cd11377">
    <property type="entry name" value="Pro-peptidase_S53"/>
    <property type="match status" value="1"/>
</dbReference>
<dbReference type="GO" id="GO:0005576">
    <property type="term" value="C:extracellular region"/>
    <property type="evidence" value="ECO:0007669"/>
    <property type="project" value="UniProtKB-SubCell"/>
</dbReference>
<evidence type="ECO:0000256" key="6">
    <source>
        <dbReference type="ARBA" id="ARBA00022670"/>
    </source>
</evidence>
<dbReference type="AlphaFoldDB" id="A0A6G1LET2"/>
<sequence length="620" mass="66511">MFSATPVLLTLAAIGHAAVHESLPALPYGWSKFDQTVPSSAQIKLHVSLAYQNLGQLESRLAAVSTPGSPDYGKYIDLDEQQAIFAPTNETASQVISWLEEAGAQDISWDGHSVSFVSTVQQANSLLETEFSLYSNGDTVKLRTTQYSIPDDLSGAIDLISPTTYFGSTTAQSISRARTSASKTQNAPPTKRQFSSSCETVIVVSKNRTYDVLSPLCLKELYNIGNYSVDKSAGSSIAFGSFLNQSASYSDLAGFESIFNIPSQNFSVLALINGGVDDQNSTTEQDGEANLDVQNIIGLVDGLPVGEYITGGLPPFIPDLLSPNKSTEQNEPYLPYYQYLLSQPNSNLPHVITNSYGDHENTVPERYAKRVCNLIGIMGLRGRTILESAGDEGVGAVCLDDSNGEPQFTPQFPGTCPYITAVGGTQFTTPEYAWNASSGGFSNYFPTAFYQKQAVQTYLDDYISPATKAYYADNDYANFSGRGFPDISAHSLYPDYLTVVDGLPEPNGGTSAASPVVASIFALLNDARFRAGQPALGFANPLLYALEARNSSGINDIIYGGSLGCSGVDLQSGEVIQGAGIIPYASWNATIGWDPVTGLGTPNFQNLKDAALAAWYEPRY</sequence>
<feature type="domain" description="Peptidase S53" evidence="17">
    <location>
        <begin position="212"/>
        <end position="614"/>
    </location>
</feature>
<evidence type="ECO:0000256" key="4">
    <source>
        <dbReference type="ARBA" id="ARBA00012462"/>
    </source>
</evidence>
<evidence type="ECO:0000256" key="13">
    <source>
        <dbReference type="ARBA" id="ARBA00023145"/>
    </source>
</evidence>
<keyword evidence="9 15" id="KW-0378">Hydrolase</keyword>
<keyword evidence="13" id="KW-0865">Zymogen</keyword>
<evidence type="ECO:0000256" key="7">
    <source>
        <dbReference type="ARBA" id="ARBA00022723"/>
    </source>
</evidence>
<dbReference type="GO" id="GO:0008240">
    <property type="term" value="F:tripeptidyl-peptidase activity"/>
    <property type="evidence" value="ECO:0007669"/>
    <property type="project" value="UniProtKB-EC"/>
</dbReference>
<comment type="function">
    <text evidence="2">Secreted tripeptidyl-peptidase which degrades proteins at acidic pHs and is involved in virulence.</text>
</comment>
<dbReference type="GO" id="GO:0004252">
    <property type="term" value="F:serine-type endopeptidase activity"/>
    <property type="evidence" value="ECO:0007669"/>
    <property type="project" value="UniProtKB-UniRule"/>
</dbReference>
<keyword evidence="7 15" id="KW-0479">Metal-binding</keyword>
<evidence type="ECO:0000256" key="16">
    <source>
        <dbReference type="SAM" id="SignalP"/>
    </source>
</evidence>
<feature type="binding site" evidence="15">
    <location>
        <position position="594"/>
    </location>
    <ligand>
        <name>Ca(2+)</name>
        <dbReference type="ChEBI" id="CHEBI:29108"/>
    </ligand>
</feature>
<evidence type="ECO:0000256" key="5">
    <source>
        <dbReference type="ARBA" id="ARBA00022525"/>
    </source>
</evidence>
<evidence type="ECO:0000313" key="18">
    <source>
        <dbReference type="EMBL" id="KAF2770674.1"/>
    </source>
</evidence>
<dbReference type="EC" id="3.4.14.10" evidence="4"/>
<evidence type="ECO:0000256" key="2">
    <source>
        <dbReference type="ARBA" id="ARBA00002451"/>
    </source>
</evidence>
<dbReference type="SUPFAM" id="SSF52743">
    <property type="entry name" value="Subtilisin-like"/>
    <property type="match status" value="1"/>
</dbReference>
<dbReference type="Gene3D" id="3.40.50.200">
    <property type="entry name" value="Peptidase S8/S53 domain"/>
    <property type="match status" value="1"/>
</dbReference>